<evidence type="ECO:0000259" key="3">
    <source>
        <dbReference type="PROSITE" id="PS50883"/>
    </source>
</evidence>
<dbReference type="SUPFAM" id="SSF52172">
    <property type="entry name" value="CheY-like"/>
    <property type="match status" value="1"/>
</dbReference>
<dbReference type="AlphaFoldDB" id="A0A4Q1AR76"/>
<dbReference type="CDD" id="cd01948">
    <property type="entry name" value="EAL"/>
    <property type="match status" value="1"/>
</dbReference>
<dbReference type="SUPFAM" id="SSF141868">
    <property type="entry name" value="EAL domain-like"/>
    <property type="match status" value="1"/>
</dbReference>
<keyword evidence="1" id="KW-0597">Phosphoprotein</keyword>
<dbReference type="InterPro" id="IPR000160">
    <property type="entry name" value="GGDEF_dom"/>
</dbReference>
<feature type="modified residue" description="4-aspartylphosphate" evidence="1">
    <location>
        <position position="63"/>
    </location>
</feature>
<dbReference type="PANTHER" id="PTHR33121:SF71">
    <property type="entry name" value="OXYGEN SENSOR PROTEIN DOSP"/>
    <property type="match status" value="1"/>
</dbReference>
<dbReference type="GO" id="GO:0071111">
    <property type="term" value="F:cyclic-guanylate-specific phosphodiesterase activity"/>
    <property type="evidence" value="ECO:0007669"/>
    <property type="project" value="InterPro"/>
</dbReference>
<accession>A0A4Q1AR76</accession>
<dbReference type="SMART" id="SM00267">
    <property type="entry name" value="GGDEF"/>
    <property type="match status" value="1"/>
</dbReference>
<dbReference type="EMBL" id="NXIE01000008">
    <property type="protein sequence ID" value="RXK11507.1"/>
    <property type="molecule type" value="Genomic_DNA"/>
</dbReference>
<protein>
    <submittedName>
        <fullName evidence="5">Diguanylate cyclase</fullName>
    </submittedName>
</protein>
<dbReference type="PANTHER" id="PTHR33121">
    <property type="entry name" value="CYCLIC DI-GMP PHOSPHODIESTERASE PDEF"/>
    <property type="match status" value="1"/>
</dbReference>
<comment type="caution">
    <text evidence="5">The sequence shown here is derived from an EMBL/GenBank/DDBJ whole genome shotgun (WGS) entry which is preliminary data.</text>
</comment>
<dbReference type="Pfam" id="PF00072">
    <property type="entry name" value="Response_reg"/>
    <property type="match status" value="1"/>
</dbReference>
<dbReference type="CDD" id="cd17536">
    <property type="entry name" value="REC_YesN-like"/>
    <property type="match status" value="1"/>
</dbReference>
<dbReference type="InterPro" id="IPR035919">
    <property type="entry name" value="EAL_sf"/>
</dbReference>
<dbReference type="Gene3D" id="3.20.20.450">
    <property type="entry name" value="EAL domain"/>
    <property type="match status" value="1"/>
</dbReference>
<dbReference type="Gene3D" id="3.40.50.2300">
    <property type="match status" value="1"/>
</dbReference>
<dbReference type="InterPro" id="IPR029787">
    <property type="entry name" value="Nucleotide_cyclase"/>
</dbReference>
<dbReference type="InterPro" id="IPR011006">
    <property type="entry name" value="CheY-like_superfamily"/>
</dbReference>
<evidence type="ECO:0000259" key="2">
    <source>
        <dbReference type="PROSITE" id="PS50110"/>
    </source>
</evidence>
<dbReference type="Pfam" id="PF00990">
    <property type="entry name" value="GGDEF"/>
    <property type="match status" value="1"/>
</dbReference>
<feature type="domain" description="Response regulatory" evidence="2">
    <location>
        <begin position="12"/>
        <end position="128"/>
    </location>
</feature>
<dbReference type="InterPro" id="IPR001789">
    <property type="entry name" value="Sig_transdc_resp-reg_receiver"/>
</dbReference>
<reference evidence="5 6" key="1">
    <citation type="submission" date="2017-09" db="EMBL/GenBank/DDBJ databases">
        <title>Genomics of the genus Arcobacter.</title>
        <authorList>
            <person name="Perez-Cataluna A."/>
            <person name="Figueras M.J."/>
            <person name="Salas-Masso N."/>
        </authorList>
    </citation>
    <scope>NUCLEOTIDE SEQUENCE [LARGE SCALE GENOMIC DNA]</scope>
    <source>
        <strain evidence="5 6">F156-34</strain>
    </source>
</reference>
<evidence type="ECO:0000256" key="1">
    <source>
        <dbReference type="PROSITE-ProRule" id="PRU00169"/>
    </source>
</evidence>
<dbReference type="NCBIfam" id="TIGR00254">
    <property type="entry name" value="GGDEF"/>
    <property type="match status" value="1"/>
</dbReference>
<dbReference type="SMART" id="SM00448">
    <property type="entry name" value="REC"/>
    <property type="match status" value="1"/>
</dbReference>
<dbReference type="SUPFAM" id="SSF55073">
    <property type="entry name" value="Nucleotide cyclase"/>
    <property type="match status" value="1"/>
</dbReference>
<sequence length="540" mass="62504">MISNVSILKNITILYAEDEAALREITLNILKGFTKKQLVAENGAEGLELFKKNESEIDIIITDVNMPIMNGLEMIREIKKINPNIPIIVATAFSNTEYLLEAIDIGVDKYVLKPIDMKKLLQLMSQSLLYHELKDLYVDNLTHLPNRNRLKKDLEDNNQGLMAMINIDKFSTINDLFGESNGDKVLLEFSDALRKYFSNDDFKLYRIEADKFLIIANDYEKDVQEFYDLCKKFEIYIEQMPVYIDEHEIDLNITIGIAKSANANAYKYVQRVISYARKKFEPILIYDDSFNIQESFEENIKWIKKIKTGVKNDNFKGYFQPIVNTQTKEVYKYEALIRYIEEDGTVVSPFKFLDIAKKAKLYPNIIKIMINEAFNLITKKNKRVAVNISFEDIASENTMSYIYSTIEKHKEFANLLEFEILESEEISDFSEVFKFIERVGNYGCKVGVDDFGAGYSNFNMLVNLNISFVKIDGSLIKNIDSSKNQKIIVRTIDEFAKKFGFSTVAEFVSSEEIYNQIKEIGVDYCQGYYFNAPLSYDEID</sequence>
<feature type="domain" description="EAL" evidence="3">
    <location>
        <begin position="299"/>
        <end position="540"/>
    </location>
</feature>
<dbReference type="InterPro" id="IPR001633">
    <property type="entry name" value="EAL_dom"/>
</dbReference>
<dbReference type="PROSITE" id="PS50883">
    <property type="entry name" value="EAL"/>
    <property type="match status" value="1"/>
</dbReference>
<dbReference type="Proteomes" id="UP000289718">
    <property type="component" value="Unassembled WGS sequence"/>
</dbReference>
<dbReference type="GO" id="GO:0000160">
    <property type="term" value="P:phosphorelay signal transduction system"/>
    <property type="evidence" value="ECO:0007669"/>
    <property type="project" value="InterPro"/>
</dbReference>
<dbReference type="OrthoDB" id="9790732at2"/>
<dbReference type="SMART" id="SM00052">
    <property type="entry name" value="EAL"/>
    <property type="match status" value="1"/>
</dbReference>
<evidence type="ECO:0000259" key="4">
    <source>
        <dbReference type="PROSITE" id="PS50887"/>
    </source>
</evidence>
<dbReference type="Gene3D" id="3.30.70.270">
    <property type="match status" value="1"/>
</dbReference>
<proteinExistence type="predicted"/>
<feature type="domain" description="GGDEF" evidence="4">
    <location>
        <begin position="158"/>
        <end position="288"/>
    </location>
</feature>
<dbReference type="InterPro" id="IPR043128">
    <property type="entry name" value="Rev_trsase/Diguanyl_cyclase"/>
</dbReference>
<dbReference type="RefSeq" id="WP_129062696.1">
    <property type="nucleotide sequence ID" value="NZ_NXIE01000008.1"/>
</dbReference>
<keyword evidence="6" id="KW-1185">Reference proteome</keyword>
<organism evidence="5 6">
    <name type="scientific">Halarcobacter mediterraneus</name>
    <dbReference type="NCBI Taxonomy" id="2023153"/>
    <lineage>
        <taxon>Bacteria</taxon>
        <taxon>Pseudomonadati</taxon>
        <taxon>Campylobacterota</taxon>
        <taxon>Epsilonproteobacteria</taxon>
        <taxon>Campylobacterales</taxon>
        <taxon>Arcobacteraceae</taxon>
        <taxon>Halarcobacter</taxon>
    </lineage>
</organism>
<evidence type="ECO:0000313" key="5">
    <source>
        <dbReference type="EMBL" id="RXK11507.1"/>
    </source>
</evidence>
<name>A0A4Q1AR76_9BACT</name>
<evidence type="ECO:0000313" key="6">
    <source>
        <dbReference type="Proteomes" id="UP000289718"/>
    </source>
</evidence>
<dbReference type="Pfam" id="PF00563">
    <property type="entry name" value="EAL"/>
    <property type="match status" value="1"/>
</dbReference>
<gene>
    <name evidence="5" type="ORF">CP965_13820</name>
</gene>
<dbReference type="PROSITE" id="PS50110">
    <property type="entry name" value="RESPONSE_REGULATORY"/>
    <property type="match status" value="1"/>
</dbReference>
<dbReference type="InterPro" id="IPR050706">
    <property type="entry name" value="Cyclic-di-GMP_PDE-like"/>
</dbReference>
<dbReference type="CDD" id="cd01949">
    <property type="entry name" value="GGDEF"/>
    <property type="match status" value="1"/>
</dbReference>
<dbReference type="PROSITE" id="PS50887">
    <property type="entry name" value="GGDEF"/>
    <property type="match status" value="1"/>
</dbReference>